<evidence type="ECO:0000256" key="1">
    <source>
        <dbReference type="SAM" id="MobiDB-lite"/>
    </source>
</evidence>
<feature type="region of interest" description="Disordered" evidence="1">
    <location>
        <begin position="18"/>
        <end position="60"/>
    </location>
</feature>
<evidence type="ECO:0000313" key="2">
    <source>
        <dbReference type="EMBL" id="KAG2562935.1"/>
    </source>
</evidence>
<reference evidence="2" key="1">
    <citation type="submission" date="2020-05" db="EMBL/GenBank/DDBJ databases">
        <title>WGS assembly of Panicum virgatum.</title>
        <authorList>
            <person name="Lovell J.T."/>
            <person name="Jenkins J."/>
            <person name="Shu S."/>
            <person name="Juenger T.E."/>
            <person name="Schmutz J."/>
        </authorList>
    </citation>
    <scope>NUCLEOTIDE SEQUENCE</scope>
    <source>
        <strain evidence="2">AP13</strain>
    </source>
</reference>
<dbReference type="EMBL" id="CM029051">
    <property type="protein sequence ID" value="KAG2562935.1"/>
    <property type="molecule type" value="Genomic_DNA"/>
</dbReference>
<sequence>MRRRGGWEEWLRCAAASPHASLRRRRGRRWGEVEASSSKQQSRASSARRSVGGGLDGEPAVADEGAVLAVAGAEQAEDEARSSLGRSALRSSLRWPRQRRRGATVPSRQGPLEGMTVGAGAYGSAGVEECRPLGAAAADQQRKGAGECGEAWVGG</sequence>
<feature type="compositionally biased region" description="Low complexity" evidence="1">
    <location>
        <begin position="82"/>
        <end position="95"/>
    </location>
</feature>
<feature type="region of interest" description="Disordered" evidence="1">
    <location>
        <begin position="73"/>
        <end position="116"/>
    </location>
</feature>
<gene>
    <name evidence="2" type="ORF">PVAP13_8KG303833</name>
</gene>
<name>A0A8T0PPB9_PANVG</name>
<evidence type="ECO:0000313" key="3">
    <source>
        <dbReference type="Proteomes" id="UP000823388"/>
    </source>
</evidence>
<protein>
    <submittedName>
        <fullName evidence="2">Uncharacterized protein</fullName>
    </submittedName>
</protein>
<proteinExistence type="predicted"/>
<organism evidence="2 3">
    <name type="scientific">Panicum virgatum</name>
    <name type="common">Blackwell switchgrass</name>
    <dbReference type="NCBI Taxonomy" id="38727"/>
    <lineage>
        <taxon>Eukaryota</taxon>
        <taxon>Viridiplantae</taxon>
        <taxon>Streptophyta</taxon>
        <taxon>Embryophyta</taxon>
        <taxon>Tracheophyta</taxon>
        <taxon>Spermatophyta</taxon>
        <taxon>Magnoliopsida</taxon>
        <taxon>Liliopsida</taxon>
        <taxon>Poales</taxon>
        <taxon>Poaceae</taxon>
        <taxon>PACMAD clade</taxon>
        <taxon>Panicoideae</taxon>
        <taxon>Panicodae</taxon>
        <taxon>Paniceae</taxon>
        <taxon>Panicinae</taxon>
        <taxon>Panicum</taxon>
        <taxon>Panicum sect. Hiantes</taxon>
    </lineage>
</organism>
<comment type="caution">
    <text evidence="2">The sequence shown here is derived from an EMBL/GenBank/DDBJ whole genome shotgun (WGS) entry which is preliminary data.</text>
</comment>
<accession>A0A8T0PPB9</accession>
<feature type="compositionally biased region" description="Low complexity" evidence="1">
    <location>
        <begin position="35"/>
        <end position="50"/>
    </location>
</feature>
<keyword evidence="3" id="KW-1185">Reference proteome</keyword>
<dbReference type="AlphaFoldDB" id="A0A8T0PPB9"/>
<dbReference type="Proteomes" id="UP000823388">
    <property type="component" value="Chromosome 8K"/>
</dbReference>